<reference evidence="2 3" key="1">
    <citation type="journal article" date="2020" name="Fungal Divers.">
        <title>Resolving the Mortierellaceae phylogeny through synthesis of multi-gene phylogenetics and phylogenomics.</title>
        <authorList>
            <person name="Vandepol N."/>
            <person name="Liber J."/>
            <person name="Desiro A."/>
            <person name="Na H."/>
            <person name="Kennedy M."/>
            <person name="Barry K."/>
            <person name="Grigoriev I.V."/>
            <person name="Miller A.N."/>
            <person name="O'Donnell K."/>
            <person name="Stajich J.E."/>
            <person name="Bonito G."/>
        </authorList>
    </citation>
    <scope>NUCLEOTIDE SEQUENCE [LARGE SCALE GENOMIC DNA]</scope>
    <source>
        <strain evidence="2 3">AD045</strain>
    </source>
</reference>
<dbReference type="PANTHER" id="PTHR33559">
    <property type="entry name" value="PROTEASOME ASSEMBLY CHAPERONE 4"/>
    <property type="match status" value="1"/>
</dbReference>
<dbReference type="Pfam" id="PF16093">
    <property type="entry name" value="PAC4"/>
    <property type="match status" value="1"/>
</dbReference>
<dbReference type="Proteomes" id="UP001194696">
    <property type="component" value="Unassembled WGS sequence"/>
</dbReference>
<keyword evidence="3" id="KW-1185">Reference proteome</keyword>
<feature type="region of interest" description="Disordered" evidence="1">
    <location>
        <begin position="1"/>
        <end position="37"/>
    </location>
</feature>
<gene>
    <name evidence="2" type="ORF">BGZ96_011509</name>
</gene>
<evidence type="ECO:0000313" key="2">
    <source>
        <dbReference type="EMBL" id="KAG0284133.1"/>
    </source>
</evidence>
<feature type="region of interest" description="Disordered" evidence="1">
    <location>
        <begin position="79"/>
        <end position="98"/>
    </location>
</feature>
<feature type="compositionally biased region" description="Gly residues" evidence="1">
    <location>
        <begin position="87"/>
        <end position="98"/>
    </location>
</feature>
<organism evidence="2 3">
    <name type="scientific">Linnemannia gamsii</name>
    <dbReference type="NCBI Taxonomy" id="64522"/>
    <lineage>
        <taxon>Eukaryota</taxon>
        <taxon>Fungi</taxon>
        <taxon>Fungi incertae sedis</taxon>
        <taxon>Mucoromycota</taxon>
        <taxon>Mortierellomycotina</taxon>
        <taxon>Mortierellomycetes</taxon>
        <taxon>Mortierellales</taxon>
        <taxon>Mortierellaceae</taxon>
        <taxon>Linnemannia</taxon>
    </lineage>
</organism>
<proteinExistence type="predicted"/>
<protein>
    <recommendedName>
        <fullName evidence="4">Proteasome assembly chaperone 3</fullName>
    </recommendedName>
</protein>
<accession>A0ABQ7JS77</accession>
<comment type="caution">
    <text evidence="2">The sequence shown here is derived from an EMBL/GenBank/DDBJ whole genome shotgun (WGS) entry which is preliminary data.</text>
</comment>
<evidence type="ECO:0000313" key="3">
    <source>
        <dbReference type="Proteomes" id="UP001194696"/>
    </source>
</evidence>
<dbReference type="EMBL" id="JAAAIM010000810">
    <property type="protein sequence ID" value="KAG0284133.1"/>
    <property type="molecule type" value="Genomic_DNA"/>
</dbReference>
<evidence type="ECO:0008006" key="4">
    <source>
        <dbReference type="Google" id="ProtNLM"/>
    </source>
</evidence>
<evidence type="ECO:0000256" key="1">
    <source>
        <dbReference type="SAM" id="MobiDB-lite"/>
    </source>
</evidence>
<dbReference type="InterPro" id="IPR032157">
    <property type="entry name" value="PAC4"/>
</dbReference>
<dbReference type="PANTHER" id="PTHR33559:SF1">
    <property type="entry name" value="PROTEASOME ASSEMBLY CHAPERONE 4"/>
    <property type="match status" value="1"/>
</dbReference>
<sequence>MTSTSETTVLSNNNSSHRDAQQQQQGIPPSSTGTTSAPRFKVFQETFMFMNQQPVNIQVIDMDNSQWVWISSAGANPLQQQQQDALQGGGATAGAGGSGGAGTGAFGDLAMAMPAFRAGQTPVSSTLLGNPIDETAAGIARRLASKFKRQFLVNLDIPASVDNAMVLAYSERKLVDMLRVIAETTAAGDV</sequence>
<name>A0ABQ7JS77_9FUNG</name>